<dbReference type="EMBL" id="AMGV01000018">
    <property type="protein sequence ID" value="KEF52358.1"/>
    <property type="molecule type" value="Genomic_DNA"/>
</dbReference>
<sequence>MQIPGFLNTGLPGKRSCDNLRYNSSVGVQKSFYLTDDIRQIAMTLDSHPIVDYPDDVMNDPNMKVTDIVEQSWARLSGSSVWLPEQGVYLSVTRVIFCPTRTRSVPKMSFLRGQVFNKDWEPLSNHTITWGGKDFNFPLVFDIPAQWEQDGNLYGPEDPRIILEDEVEGAEPVIIFNMIGKRSDWKRAMYILRPFSNHTTILTIKDTERQWTEKNWAPFFIPYKEPVTKVSKGNKQALTNVPTVRTENEYIHFVYSFKPLQILKCHLRCGDCEFVYEQIVPENFHSKHREDGGSLRGGTNFVPVPIPAHMRVDPRVRVYAAFPRTNIEQHCSGSFYRPEFVVMVLIGDQFHLAFASESLDFGNAIIELGPDDDRCDKGRILIPNSVAQWDTENGQDVMSVTFSVNDETVQVARVEGILEFVHRMPQFNNLLSMDGPLKGADTDLMNMLSSWVGDDLRGCLVEAALNYTEAAQEITHPHDDDEDLDPTKELLRKIHLEQEEEEELEALELSQEGSLFEDLKEDDTEGIPDQEEDEEDHGDEEEEGDERSEEDADSDKSDKKMEGLKAKEKEENGEEKPEGQPPKRDLHLHRHAAQHRRLRS</sequence>
<evidence type="ECO:0000313" key="6">
    <source>
        <dbReference type="Proteomes" id="UP000027920"/>
    </source>
</evidence>
<dbReference type="GO" id="GO:0000030">
    <property type="term" value="F:mannosyltransferase activity"/>
    <property type="evidence" value="ECO:0007669"/>
    <property type="project" value="InterPro"/>
</dbReference>
<keyword evidence="3" id="KW-0735">Signal-anchor</keyword>
<dbReference type="GO" id="GO:0016020">
    <property type="term" value="C:membrane"/>
    <property type="evidence" value="ECO:0007669"/>
    <property type="project" value="UniProtKB-SubCell"/>
</dbReference>
<reference evidence="5 6" key="1">
    <citation type="submission" date="2013-03" db="EMBL/GenBank/DDBJ databases">
        <title>The Genome Sequence of Exophiala aquamarina CBS 119918.</title>
        <authorList>
            <consortium name="The Broad Institute Genomics Platform"/>
            <person name="Cuomo C."/>
            <person name="de Hoog S."/>
            <person name="Gorbushina A."/>
            <person name="Walker B."/>
            <person name="Young S.K."/>
            <person name="Zeng Q."/>
            <person name="Gargeya S."/>
            <person name="Fitzgerald M."/>
            <person name="Haas B."/>
            <person name="Abouelleil A."/>
            <person name="Allen A.W."/>
            <person name="Alvarado L."/>
            <person name="Arachchi H.M."/>
            <person name="Berlin A.M."/>
            <person name="Chapman S.B."/>
            <person name="Gainer-Dewar J."/>
            <person name="Goldberg J."/>
            <person name="Griggs A."/>
            <person name="Gujja S."/>
            <person name="Hansen M."/>
            <person name="Howarth C."/>
            <person name="Imamovic A."/>
            <person name="Ireland A."/>
            <person name="Larimer J."/>
            <person name="McCowan C."/>
            <person name="Murphy C."/>
            <person name="Pearson M."/>
            <person name="Poon T.W."/>
            <person name="Priest M."/>
            <person name="Roberts A."/>
            <person name="Saif S."/>
            <person name="Shea T."/>
            <person name="Sisk P."/>
            <person name="Sykes S."/>
            <person name="Wortman J."/>
            <person name="Nusbaum C."/>
            <person name="Birren B."/>
        </authorList>
    </citation>
    <scope>NUCLEOTIDE SEQUENCE [LARGE SCALE GENOMIC DNA]</scope>
    <source>
        <strain evidence="5 6">CBS 119918</strain>
    </source>
</reference>
<comment type="caution">
    <text evidence="5">The sequence shown here is derived from an EMBL/GenBank/DDBJ whole genome shotgun (WGS) entry which is preliminary data.</text>
</comment>
<evidence type="ECO:0000256" key="4">
    <source>
        <dbReference type="SAM" id="MobiDB-lite"/>
    </source>
</evidence>
<proteinExistence type="inferred from homology"/>
<dbReference type="Pfam" id="PF12141">
    <property type="entry name" value="BMT"/>
    <property type="match status" value="2"/>
</dbReference>
<dbReference type="GeneID" id="25286496"/>
<feature type="compositionally biased region" description="Basic and acidic residues" evidence="4">
    <location>
        <begin position="554"/>
        <end position="585"/>
    </location>
</feature>
<dbReference type="AlphaFoldDB" id="A0A072NZC3"/>
<feature type="region of interest" description="Disordered" evidence="4">
    <location>
        <begin position="501"/>
        <end position="600"/>
    </location>
</feature>
<gene>
    <name evidence="5" type="ORF">A1O9_11599</name>
</gene>
<comment type="subcellular location">
    <subcellularLocation>
        <location evidence="1">Membrane</location>
        <topology evidence="1">Single-pass type II membrane protein</topology>
    </subcellularLocation>
</comment>
<protein>
    <submittedName>
        <fullName evidence="5">Uncharacterized protein</fullName>
    </submittedName>
</protein>
<evidence type="ECO:0000256" key="2">
    <source>
        <dbReference type="ARBA" id="ARBA00009486"/>
    </source>
</evidence>
<keyword evidence="6" id="KW-1185">Reference proteome</keyword>
<dbReference type="Proteomes" id="UP000027920">
    <property type="component" value="Unassembled WGS sequence"/>
</dbReference>
<evidence type="ECO:0000256" key="1">
    <source>
        <dbReference type="ARBA" id="ARBA00004606"/>
    </source>
</evidence>
<evidence type="ECO:0000256" key="3">
    <source>
        <dbReference type="ARBA" id="ARBA00022968"/>
    </source>
</evidence>
<accession>A0A072NZC3</accession>
<dbReference type="OrthoDB" id="3631276at2759"/>
<organism evidence="5 6">
    <name type="scientific">Exophiala aquamarina CBS 119918</name>
    <dbReference type="NCBI Taxonomy" id="1182545"/>
    <lineage>
        <taxon>Eukaryota</taxon>
        <taxon>Fungi</taxon>
        <taxon>Dikarya</taxon>
        <taxon>Ascomycota</taxon>
        <taxon>Pezizomycotina</taxon>
        <taxon>Eurotiomycetes</taxon>
        <taxon>Chaetothyriomycetidae</taxon>
        <taxon>Chaetothyriales</taxon>
        <taxon>Herpotrichiellaceae</taxon>
        <taxon>Exophiala</taxon>
    </lineage>
</organism>
<dbReference type="RefSeq" id="XP_013254948.1">
    <property type="nucleotide sequence ID" value="XM_013399494.1"/>
</dbReference>
<feature type="compositionally biased region" description="Acidic residues" evidence="4">
    <location>
        <begin position="519"/>
        <end position="553"/>
    </location>
</feature>
<evidence type="ECO:0000313" key="5">
    <source>
        <dbReference type="EMBL" id="KEF52358.1"/>
    </source>
</evidence>
<dbReference type="HOGENOM" id="CLU_013841_2_0_1"/>
<comment type="similarity">
    <text evidence="2">Belongs to the BMT family.</text>
</comment>
<name>A0A072NZC3_9EURO</name>
<dbReference type="VEuPathDB" id="FungiDB:A1O9_11599"/>
<dbReference type="STRING" id="1182545.A0A072NZC3"/>
<dbReference type="InterPro" id="IPR021988">
    <property type="entry name" value="BMT1"/>
</dbReference>
<keyword evidence="3" id="KW-0812">Transmembrane</keyword>
<feature type="compositionally biased region" description="Basic residues" evidence="4">
    <location>
        <begin position="586"/>
        <end position="600"/>
    </location>
</feature>